<dbReference type="InterPro" id="IPR000719">
    <property type="entry name" value="Prot_kinase_dom"/>
</dbReference>
<evidence type="ECO:0000313" key="10">
    <source>
        <dbReference type="Proteomes" id="UP000265768"/>
    </source>
</evidence>
<feature type="transmembrane region" description="Helical" evidence="7">
    <location>
        <begin position="441"/>
        <end position="460"/>
    </location>
</feature>
<keyword evidence="7" id="KW-0812">Transmembrane</keyword>
<dbReference type="RefSeq" id="WP_119929470.1">
    <property type="nucleotide sequence ID" value="NZ_QZEY01000013.1"/>
</dbReference>
<accession>A0A3A4AGT1</accession>
<evidence type="ECO:0000256" key="4">
    <source>
        <dbReference type="ARBA" id="ARBA00022840"/>
    </source>
</evidence>
<dbReference type="AlphaFoldDB" id="A0A3A4AGT1"/>
<dbReference type="CDD" id="cd14014">
    <property type="entry name" value="STKc_PknB_like"/>
    <property type="match status" value="1"/>
</dbReference>
<evidence type="ECO:0000256" key="6">
    <source>
        <dbReference type="SAM" id="MobiDB-lite"/>
    </source>
</evidence>
<dbReference type="GO" id="GO:0004674">
    <property type="term" value="F:protein serine/threonine kinase activity"/>
    <property type="evidence" value="ECO:0007669"/>
    <property type="project" value="UniProtKB-KW"/>
</dbReference>
<dbReference type="OrthoDB" id="9762169at2"/>
<dbReference type="Pfam" id="PF00069">
    <property type="entry name" value="Pkinase"/>
    <property type="match status" value="1"/>
</dbReference>
<dbReference type="PROSITE" id="PS00107">
    <property type="entry name" value="PROTEIN_KINASE_ATP"/>
    <property type="match status" value="1"/>
</dbReference>
<proteinExistence type="predicted"/>
<gene>
    <name evidence="9" type="ORF">D5H75_27595</name>
</gene>
<feature type="domain" description="Protein kinase" evidence="8">
    <location>
        <begin position="7"/>
        <end position="270"/>
    </location>
</feature>
<dbReference type="PANTHER" id="PTHR43289">
    <property type="entry name" value="MITOGEN-ACTIVATED PROTEIN KINASE KINASE KINASE 20-RELATED"/>
    <property type="match status" value="1"/>
</dbReference>
<keyword evidence="2 5" id="KW-0547">Nucleotide-binding</keyword>
<feature type="binding site" evidence="5">
    <location>
        <position position="35"/>
    </location>
    <ligand>
        <name>ATP</name>
        <dbReference type="ChEBI" id="CHEBI:30616"/>
    </ligand>
</feature>
<evidence type="ECO:0000256" key="5">
    <source>
        <dbReference type="PROSITE-ProRule" id="PRU10141"/>
    </source>
</evidence>
<evidence type="ECO:0000256" key="3">
    <source>
        <dbReference type="ARBA" id="ARBA00022777"/>
    </source>
</evidence>
<feature type="transmembrane region" description="Helical" evidence="7">
    <location>
        <begin position="408"/>
        <end position="429"/>
    </location>
</feature>
<comment type="caution">
    <text evidence="9">The sequence shown here is derived from an EMBL/GenBank/DDBJ whole genome shotgun (WGS) entry which is preliminary data.</text>
</comment>
<dbReference type="InterPro" id="IPR017441">
    <property type="entry name" value="Protein_kinase_ATP_BS"/>
</dbReference>
<keyword evidence="7" id="KW-0472">Membrane</keyword>
<dbReference type="PANTHER" id="PTHR43289:SF34">
    <property type="entry name" value="SERINE_THREONINE-PROTEIN KINASE YBDM-RELATED"/>
    <property type="match status" value="1"/>
</dbReference>
<dbReference type="SUPFAM" id="SSF56112">
    <property type="entry name" value="Protein kinase-like (PK-like)"/>
    <property type="match status" value="1"/>
</dbReference>
<dbReference type="PROSITE" id="PS50011">
    <property type="entry name" value="PROTEIN_KINASE_DOM"/>
    <property type="match status" value="1"/>
</dbReference>
<name>A0A3A4AGT1_9ACTN</name>
<evidence type="ECO:0000256" key="7">
    <source>
        <dbReference type="SAM" id="Phobius"/>
    </source>
</evidence>
<feature type="region of interest" description="Disordered" evidence="6">
    <location>
        <begin position="271"/>
        <end position="320"/>
    </location>
</feature>
<evidence type="ECO:0000256" key="2">
    <source>
        <dbReference type="ARBA" id="ARBA00022741"/>
    </source>
</evidence>
<keyword evidence="1" id="KW-0808">Transferase</keyword>
<dbReference type="Proteomes" id="UP000265768">
    <property type="component" value="Unassembled WGS sequence"/>
</dbReference>
<sequence>MEAIGPYRPLSRLGAGGFGEVHLALDPAGRTVAVKVIHPHIAGDEAALARIAREVETMRLLRGPHVAELLDASLAGDRPYLVTRYVQGRPLGAVVAESGPLRGDDLVRLARGLSLALASMHAAGVVHRDLKPGNVIWADRSPVVIDFGIAYALDSPSVTTTGAVLGTPGYLAPEVLEGGDAGPAADVFSWAATLAFAATGRQPYGVGPPAAVGYRVVHHEPDLEGVPGWLEEVLRPAFARDPDLRPSAGELCDALGVERPAPAARGEEFAEGASHGGAPIPFAGGVPPGGPEPRAAGPGPAPYPPAGGLDARGMDTAAGMGMDAGSGTAAALGAEAVGGPADVAPRSRRRRRGGVAQETTQSMRVKRPPSPEEARARYAERVRTRWVIGGGVVVALVSAAAQEYLEEVFLLMLSAYVLAVTLDAIVVTVVRWRGPRLRRVLVDLLSGLGVVGLSIGLSAAFSTFTLALVVLGVLVLLGFVAMVG</sequence>
<dbReference type="SMART" id="SM00220">
    <property type="entry name" value="S_TKc"/>
    <property type="match status" value="1"/>
</dbReference>
<feature type="compositionally biased region" description="Low complexity" evidence="6">
    <location>
        <begin position="276"/>
        <end position="285"/>
    </location>
</feature>
<dbReference type="InterPro" id="IPR011009">
    <property type="entry name" value="Kinase-like_dom_sf"/>
</dbReference>
<keyword evidence="7" id="KW-1133">Transmembrane helix</keyword>
<keyword evidence="3 9" id="KW-0418">Kinase</keyword>
<evidence type="ECO:0000259" key="8">
    <source>
        <dbReference type="PROSITE" id="PS50011"/>
    </source>
</evidence>
<keyword evidence="10" id="KW-1185">Reference proteome</keyword>
<dbReference type="EMBL" id="QZEY01000013">
    <property type="protein sequence ID" value="RJL25110.1"/>
    <property type="molecule type" value="Genomic_DNA"/>
</dbReference>
<feature type="region of interest" description="Disordered" evidence="6">
    <location>
        <begin position="338"/>
        <end position="372"/>
    </location>
</feature>
<feature type="transmembrane region" description="Helical" evidence="7">
    <location>
        <begin position="466"/>
        <end position="483"/>
    </location>
</feature>
<evidence type="ECO:0000313" key="9">
    <source>
        <dbReference type="EMBL" id="RJL25110.1"/>
    </source>
</evidence>
<dbReference type="Gene3D" id="3.30.200.20">
    <property type="entry name" value="Phosphorylase Kinase, domain 1"/>
    <property type="match status" value="1"/>
</dbReference>
<organism evidence="9 10">
    <name type="scientific">Bailinhaonella thermotolerans</name>
    <dbReference type="NCBI Taxonomy" id="1070861"/>
    <lineage>
        <taxon>Bacteria</taxon>
        <taxon>Bacillati</taxon>
        <taxon>Actinomycetota</taxon>
        <taxon>Actinomycetes</taxon>
        <taxon>Streptosporangiales</taxon>
        <taxon>Streptosporangiaceae</taxon>
        <taxon>Bailinhaonella</taxon>
    </lineage>
</organism>
<reference evidence="9 10" key="1">
    <citation type="submission" date="2018-09" db="EMBL/GenBank/DDBJ databases">
        <title>YIM 75507 draft genome.</title>
        <authorList>
            <person name="Tang S."/>
            <person name="Feng Y."/>
        </authorList>
    </citation>
    <scope>NUCLEOTIDE SEQUENCE [LARGE SCALE GENOMIC DNA]</scope>
    <source>
        <strain evidence="9 10">YIM 75507</strain>
    </source>
</reference>
<keyword evidence="4 5" id="KW-0067">ATP-binding</keyword>
<dbReference type="Gene3D" id="1.10.510.10">
    <property type="entry name" value="Transferase(Phosphotransferase) domain 1"/>
    <property type="match status" value="1"/>
</dbReference>
<protein>
    <submittedName>
        <fullName evidence="9">Serine/threonine protein kinase</fullName>
    </submittedName>
</protein>
<evidence type="ECO:0000256" key="1">
    <source>
        <dbReference type="ARBA" id="ARBA00022679"/>
    </source>
</evidence>
<keyword evidence="9" id="KW-0723">Serine/threonine-protein kinase</keyword>
<dbReference type="GO" id="GO:0005524">
    <property type="term" value="F:ATP binding"/>
    <property type="evidence" value="ECO:0007669"/>
    <property type="project" value="UniProtKB-UniRule"/>
</dbReference>